<name>A0A1H0X0H9_9ACTN</name>
<sequence length="299" mass="33042">MCTANIVVAVRGSHRELAGLLRHIAVQDFAGRIEVIVVDNHRRRRISPSVLVEAGLSGTVVHEPRAGLSRARNTGVGHVTGEFVLFTDPDSRPEPGWASGLVRALTETGAYCAGGRVVPRFVGFSEPPALEPGIAQFFVPPDWPSEPRELRPPFWLVGCNLATRARPRPVFDERLGVRPWRHLSCEDLELTVRAEHAGLGVVVAPDAIVRRAIHAADVRLPRLLARGFWHGVSVARLRRRHPEAVIYDSVRLSDVLGAVPREHWRTVATHLARITGWRLETLRPTQRASAGKDEGVKSR</sequence>
<dbReference type="OrthoDB" id="5243838at2"/>
<dbReference type="STRING" id="405564.SAMN04487905_12032"/>
<dbReference type="EMBL" id="FNJR01000020">
    <property type="protein sequence ID" value="SDP96437.1"/>
    <property type="molecule type" value="Genomic_DNA"/>
</dbReference>
<organism evidence="2 3">
    <name type="scientific">Actinopolyspora xinjiangensis</name>
    <dbReference type="NCBI Taxonomy" id="405564"/>
    <lineage>
        <taxon>Bacteria</taxon>
        <taxon>Bacillati</taxon>
        <taxon>Actinomycetota</taxon>
        <taxon>Actinomycetes</taxon>
        <taxon>Actinopolysporales</taxon>
        <taxon>Actinopolysporaceae</taxon>
        <taxon>Actinopolyspora</taxon>
    </lineage>
</organism>
<dbReference type="SUPFAM" id="SSF53448">
    <property type="entry name" value="Nucleotide-diphospho-sugar transferases"/>
    <property type="match status" value="1"/>
</dbReference>
<evidence type="ECO:0000313" key="2">
    <source>
        <dbReference type="EMBL" id="SDP96437.1"/>
    </source>
</evidence>
<dbReference type="Proteomes" id="UP000199497">
    <property type="component" value="Unassembled WGS sequence"/>
</dbReference>
<gene>
    <name evidence="2" type="ORF">SAMN04487905_12032</name>
</gene>
<dbReference type="InterPro" id="IPR001173">
    <property type="entry name" value="Glyco_trans_2-like"/>
</dbReference>
<proteinExistence type="predicted"/>
<keyword evidence="3" id="KW-1185">Reference proteome</keyword>
<dbReference type="GO" id="GO:0016740">
    <property type="term" value="F:transferase activity"/>
    <property type="evidence" value="ECO:0007669"/>
    <property type="project" value="UniProtKB-KW"/>
</dbReference>
<dbReference type="PANTHER" id="PTHR43685:SF2">
    <property type="entry name" value="GLYCOSYLTRANSFERASE 2-LIKE DOMAIN-CONTAINING PROTEIN"/>
    <property type="match status" value="1"/>
</dbReference>
<accession>A0A1H0X0H9</accession>
<dbReference type="Gene3D" id="3.90.550.10">
    <property type="entry name" value="Spore Coat Polysaccharide Biosynthesis Protein SpsA, Chain A"/>
    <property type="match status" value="1"/>
</dbReference>
<dbReference type="RefSeq" id="WP_092604582.1">
    <property type="nucleotide sequence ID" value="NZ_FNJR01000020.1"/>
</dbReference>
<feature type="domain" description="Glycosyltransferase 2-like" evidence="1">
    <location>
        <begin position="6"/>
        <end position="126"/>
    </location>
</feature>
<dbReference type="InterPro" id="IPR029044">
    <property type="entry name" value="Nucleotide-diphossugar_trans"/>
</dbReference>
<dbReference type="Pfam" id="PF00535">
    <property type="entry name" value="Glycos_transf_2"/>
    <property type="match status" value="1"/>
</dbReference>
<evidence type="ECO:0000259" key="1">
    <source>
        <dbReference type="Pfam" id="PF00535"/>
    </source>
</evidence>
<dbReference type="InterPro" id="IPR050834">
    <property type="entry name" value="Glycosyltransf_2"/>
</dbReference>
<evidence type="ECO:0000313" key="3">
    <source>
        <dbReference type="Proteomes" id="UP000199497"/>
    </source>
</evidence>
<dbReference type="AlphaFoldDB" id="A0A1H0X0H9"/>
<protein>
    <submittedName>
        <fullName evidence="2">Glycosyltransferase, GT2 family</fullName>
    </submittedName>
</protein>
<reference evidence="3" key="1">
    <citation type="submission" date="2016-10" db="EMBL/GenBank/DDBJ databases">
        <authorList>
            <person name="Varghese N."/>
            <person name="Submissions S."/>
        </authorList>
    </citation>
    <scope>NUCLEOTIDE SEQUENCE [LARGE SCALE GENOMIC DNA]</scope>
    <source>
        <strain evidence="3">DSM 46732</strain>
    </source>
</reference>
<dbReference type="PANTHER" id="PTHR43685">
    <property type="entry name" value="GLYCOSYLTRANSFERASE"/>
    <property type="match status" value="1"/>
</dbReference>
<keyword evidence="2" id="KW-0808">Transferase</keyword>